<dbReference type="PROSITE" id="PS51387">
    <property type="entry name" value="FAD_PCMH"/>
    <property type="match status" value="1"/>
</dbReference>
<evidence type="ECO:0000313" key="5">
    <source>
        <dbReference type="EMBL" id="GAA0224227.1"/>
    </source>
</evidence>
<dbReference type="PANTHER" id="PTHR11748:SF103">
    <property type="entry name" value="GLYCOLATE OXIDASE SUBUNIT GLCE"/>
    <property type="match status" value="1"/>
</dbReference>
<comment type="caution">
    <text evidence="5">The sequence shown here is derived from an EMBL/GenBank/DDBJ whole genome shotgun (WGS) entry which is preliminary data.</text>
</comment>
<dbReference type="SUPFAM" id="SSF56176">
    <property type="entry name" value="FAD-binding/transporter-associated domain-like"/>
    <property type="match status" value="1"/>
</dbReference>
<dbReference type="InterPro" id="IPR016166">
    <property type="entry name" value="FAD-bd_PCMH"/>
</dbReference>
<keyword evidence="6" id="KW-1185">Reference proteome</keyword>
<dbReference type="Pfam" id="PF01565">
    <property type="entry name" value="FAD_binding_4"/>
    <property type="match status" value="1"/>
</dbReference>
<dbReference type="EMBL" id="BAAAGX010000004">
    <property type="protein sequence ID" value="GAA0224227.1"/>
    <property type="molecule type" value="Genomic_DNA"/>
</dbReference>
<evidence type="ECO:0000256" key="1">
    <source>
        <dbReference type="ARBA" id="ARBA00022630"/>
    </source>
</evidence>
<dbReference type="PANTHER" id="PTHR11748">
    <property type="entry name" value="D-LACTATE DEHYDROGENASE"/>
    <property type="match status" value="1"/>
</dbReference>
<feature type="domain" description="FAD-binding PCMH-type" evidence="4">
    <location>
        <begin position="1"/>
        <end position="167"/>
    </location>
</feature>
<protein>
    <submittedName>
        <fullName evidence="5">FAD-binding oxidoreductase</fullName>
    </submittedName>
</protein>
<accession>A0ABP3D6Q2</accession>
<keyword evidence="1" id="KW-0285">Flavoprotein</keyword>
<evidence type="ECO:0000256" key="3">
    <source>
        <dbReference type="SAM" id="MobiDB-lite"/>
    </source>
</evidence>
<gene>
    <name evidence="5" type="ORF">GCM10009539_06710</name>
</gene>
<evidence type="ECO:0000259" key="4">
    <source>
        <dbReference type="PROSITE" id="PS51387"/>
    </source>
</evidence>
<dbReference type="Gene3D" id="3.30.465.10">
    <property type="match status" value="1"/>
</dbReference>
<name>A0ABP3D6Q2_9ACTN</name>
<dbReference type="RefSeq" id="WP_344647224.1">
    <property type="nucleotide sequence ID" value="NZ_BAAAGX010000004.1"/>
</dbReference>
<dbReference type="InterPro" id="IPR016169">
    <property type="entry name" value="FAD-bd_PCMH_sub2"/>
</dbReference>
<dbReference type="InterPro" id="IPR006094">
    <property type="entry name" value="Oxid_FAD_bind_N"/>
</dbReference>
<proteinExistence type="predicted"/>
<sequence length="365" mass="37089">MFTTVAEAADVLRSLGAAGTAVRPVGSASRAGWGGSSGGDDLPTTGLNRILEHNPGDFTAVLECGVPLADAQKTFASAGQWLALDPSPGGTIGGLVATADSGPARHRYGGVRDLVIGVTLVLSDGTVARSGGKVIKNVAGYDLGKLFTGSFGTLGLVAEVAVRLHPLPTGTATAVATFTDPSAVARAAAGLSRRPLEALSLDATWRTGTGQLLVRFGGVTATSQATRVASLLADAPDVTVVENDEPLWDAQRAAQRSPSGAVLKVSHRPADLAAVLSAADAVGATVVSRAALGLSWLARPDVRPDDVATVRRLLAPAPVTVLDGGDRVPAPWPDVDAGVVAVQQRVKARFDPARIFRPGAFVGGL</sequence>
<feature type="region of interest" description="Disordered" evidence="3">
    <location>
        <begin position="25"/>
        <end position="46"/>
    </location>
</feature>
<organism evidence="5 6">
    <name type="scientific">Cryptosporangium japonicum</name>
    <dbReference type="NCBI Taxonomy" id="80872"/>
    <lineage>
        <taxon>Bacteria</taxon>
        <taxon>Bacillati</taxon>
        <taxon>Actinomycetota</taxon>
        <taxon>Actinomycetes</taxon>
        <taxon>Cryptosporangiales</taxon>
        <taxon>Cryptosporangiaceae</taxon>
        <taxon>Cryptosporangium</taxon>
    </lineage>
</organism>
<evidence type="ECO:0000256" key="2">
    <source>
        <dbReference type="ARBA" id="ARBA00022827"/>
    </source>
</evidence>
<evidence type="ECO:0000313" key="6">
    <source>
        <dbReference type="Proteomes" id="UP001500967"/>
    </source>
</evidence>
<keyword evidence="2" id="KW-0274">FAD</keyword>
<dbReference type="InterPro" id="IPR016164">
    <property type="entry name" value="FAD-linked_Oxase-like_C"/>
</dbReference>
<reference evidence="6" key="1">
    <citation type="journal article" date="2019" name="Int. J. Syst. Evol. Microbiol.">
        <title>The Global Catalogue of Microorganisms (GCM) 10K type strain sequencing project: providing services to taxonomists for standard genome sequencing and annotation.</title>
        <authorList>
            <consortium name="The Broad Institute Genomics Platform"/>
            <consortium name="The Broad Institute Genome Sequencing Center for Infectious Disease"/>
            <person name="Wu L."/>
            <person name="Ma J."/>
        </authorList>
    </citation>
    <scope>NUCLEOTIDE SEQUENCE [LARGE SCALE GENOMIC DNA]</scope>
    <source>
        <strain evidence="6">JCM 10425</strain>
    </source>
</reference>
<dbReference type="InterPro" id="IPR036318">
    <property type="entry name" value="FAD-bd_PCMH-like_sf"/>
</dbReference>
<dbReference type="Proteomes" id="UP001500967">
    <property type="component" value="Unassembled WGS sequence"/>
</dbReference>
<dbReference type="SUPFAM" id="SSF55103">
    <property type="entry name" value="FAD-linked oxidases, C-terminal domain"/>
    <property type="match status" value="1"/>
</dbReference>